<name>A0A1Y1WM83_9FUNG</name>
<evidence type="ECO:0000256" key="2">
    <source>
        <dbReference type="ARBA" id="ARBA00022645"/>
    </source>
</evidence>
<accession>A0A1Y1WM83</accession>
<protein>
    <recommendedName>
        <fullName evidence="7">Carboxypeptidase</fullName>
        <ecNumber evidence="7">3.4.16.-</ecNumber>
    </recommendedName>
</protein>
<dbReference type="GeneID" id="63807482"/>
<dbReference type="SUPFAM" id="SSF53474">
    <property type="entry name" value="alpha/beta-Hydrolases"/>
    <property type="match status" value="1"/>
</dbReference>
<proteinExistence type="inferred from homology"/>
<dbReference type="Gene3D" id="3.40.50.1820">
    <property type="entry name" value="alpha/beta hydrolase"/>
    <property type="match status" value="1"/>
</dbReference>
<dbReference type="EMBL" id="MCFD01000001">
    <property type="protein sequence ID" value="ORX74669.1"/>
    <property type="molecule type" value="Genomic_DNA"/>
</dbReference>
<evidence type="ECO:0000256" key="4">
    <source>
        <dbReference type="ARBA" id="ARBA00022729"/>
    </source>
</evidence>
<dbReference type="STRING" id="61395.A0A1Y1WM83"/>
<dbReference type="PROSITE" id="PS00131">
    <property type="entry name" value="CARBOXYPEPT_SER_SER"/>
    <property type="match status" value="1"/>
</dbReference>
<dbReference type="PRINTS" id="PR00724">
    <property type="entry name" value="CRBOXYPTASEC"/>
</dbReference>
<organism evidence="8 9">
    <name type="scientific">Linderina pennispora</name>
    <dbReference type="NCBI Taxonomy" id="61395"/>
    <lineage>
        <taxon>Eukaryota</taxon>
        <taxon>Fungi</taxon>
        <taxon>Fungi incertae sedis</taxon>
        <taxon>Zoopagomycota</taxon>
        <taxon>Kickxellomycotina</taxon>
        <taxon>Kickxellomycetes</taxon>
        <taxon>Kickxellales</taxon>
        <taxon>Kickxellaceae</taxon>
        <taxon>Linderina</taxon>
    </lineage>
</organism>
<comment type="caution">
    <text evidence="8">The sequence shown here is derived from an EMBL/GenBank/DDBJ whole genome shotgun (WGS) entry which is preliminary data.</text>
</comment>
<dbReference type="InterPro" id="IPR018202">
    <property type="entry name" value="Ser_caboxypep_ser_AS"/>
</dbReference>
<dbReference type="PANTHER" id="PTHR11802">
    <property type="entry name" value="SERINE PROTEASE FAMILY S10 SERINE CARBOXYPEPTIDASE"/>
    <property type="match status" value="1"/>
</dbReference>
<dbReference type="AlphaFoldDB" id="A0A1Y1WM83"/>
<evidence type="ECO:0000313" key="9">
    <source>
        <dbReference type="Proteomes" id="UP000193922"/>
    </source>
</evidence>
<keyword evidence="6" id="KW-0325">Glycoprotein</keyword>
<dbReference type="PANTHER" id="PTHR11802:SF3">
    <property type="entry name" value="RETINOID-INDUCIBLE SERINE CARBOXYPEPTIDASE"/>
    <property type="match status" value="1"/>
</dbReference>
<dbReference type="InterPro" id="IPR029058">
    <property type="entry name" value="AB_hydrolase_fold"/>
</dbReference>
<dbReference type="EC" id="3.4.16.-" evidence="7"/>
<dbReference type="OrthoDB" id="443318at2759"/>
<keyword evidence="4" id="KW-0732">Signal</keyword>
<dbReference type="GO" id="GO:0006508">
    <property type="term" value="P:proteolysis"/>
    <property type="evidence" value="ECO:0007669"/>
    <property type="project" value="UniProtKB-KW"/>
</dbReference>
<keyword evidence="9" id="KW-1185">Reference proteome</keyword>
<keyword evidence="3 7" id="KW-0645">Protease</keyword>
<evidence type="ECO:0000256" key="3">
    <source>
        <dbReference type="ARBA" id="ARBA00022670"/>
    </source>
</evidence>
<sequence>MRLKQPNLCDPDVRQHSGYVDLDDDKHVFFWYFGSRVRLHPEFKKENDSVPLVFWFSGGPGCSSQIANWQENGPCLYVPSVRFSKDMSDIARKALPHRVERNPWSWNSVADIVYIDQPVGTGFSHGKMPNSTEAATDTAWRTMQAVYAFLQDEASRNGERAIDNMHIFGESYAGRYIPVFTEYLLHMNDQLEQSEDLRQRGFRHLPLRGIGIGNGMFDYALQTPTYYKIGCRSSYPPMFSARQCSILKNTVNPQCIRMLTECYAASKGQSSEGMRREGCVGIEMERWRLRDVSHTMCGRARAWCPTTTSVFLRTSAFVDAVGASSSITYQECSDSIFDLFASTTDEISRSAIVLAGIHPGPTIAGAAV</sequence>
<gene>
    <name evidence="8" type="ORF">DL89DRAFT_300972</name>
</gene>
<evidence type="ECO:0000256" key="1">
    <source>
        <dbReference type="ARBA" id="ARBA00009431"/>
    </source>
</evidence>
<keyword evidence="5 7" id="KW-0378">Hydrolase</keyword>
<evidence type="ECO:0000256" key="5">
    <source>
        <dbReference type="ARBA" id="ARBA00022801"/>
    </source>
</evidence>
<dbReference type="GO" id="GO:0004185">
    <property type="term" value="F:serine-type carboxypeptidase activity"/>
    <property type="evidence" value="ECO:0007669"/>
    <property type="project" value="UniProtKB-UniRule"/>
</dbReference>
<dbReference type="Pfam" id="PF00450">
    <property type="entry name" value="Peptidase_S10"/>
    <property type="match status" value="1"/>
</dbReference>
<dbReference type="InterPro" id="IPR001563">
    <property type="entry name" value="Peptidase_S10"/>
</dbReference>
<dbReference type="RefSeq" id="XP_040747880.1">
    <property type="nucleotide sequence ID" value="XM_040890834.1"/>
</dbReference>
<evidence type="ECO:0000256" key="7">
    <source>
        <dbReference type="RuleBase" id="RU361156"/>
    </source>
</evidence>
<keyword evidence="2 7" id="KW-0121">Carboxypeptidase</keyword>
<reference evidence="8 9" key="1">
    <citation type="submission" date="2016-07" db="EMBL/GenBank/DDBJ databases">
        <title>Pervasive Adenine N6-methylation of Active Genes in Fungi.</title>
        <authorList>
            <consortium name="DOE Joint Genome Institute"/>
            <person name="Mondo S.J."/>
            <person name="Dannebaum R.O."/>
            <person name="Kuo R.C."/>
            <person name="Labutti K."/>
            <person name="Haridas S."/>
            <person name="Kuo A."/>
            <person name="Salamov A."/>
            <person name="Ahrendt S.R."/>
            <person name="Lipzen A."/>
            <person name="Sullivan W."/>
            <person name="Andreopoulos W.B."/>
            <person name="Clum A."/>
            <person name="Lindquist E."/>
            <person name="Daum C."/>
            <person name="Ramamoorthy G.K."/>
            <person name="Gryganskyi A."/>
            <person name="Culley D."/>
            <person name="Magnuson J.K."/>
            <person name="James T.Y."/>
            <person name="O'Malley M.A."/>
            <person name="Stajich J.E."/>
            <person name="Spatafora J.W."/>
            <person name="Visel A."/>
            <person name="Grigoriev I.V."/>
        </authorList>
    </citation>
    <scope>NUCLEOTIDE SEQUENCE [LARGE SCALE GENOMIC DNA]</scope>
    <source>
        <strain evidence="8 9">ATCC 12442</strain>
    </source>
</reference>
<comment type="similarity">
    <text evidence="1 7">Belongs to the peptidase S10 family.</text>
</comment>
<dbReference type="Proteomes" id="UP000193922">
    <property type="component" value="Unassembled WGS sequence"/>
</dbReference>
<evidence type="ECO:0000313" key="8">
    <source>
        <dbReference type="EMBL" id="ORX74669.1"/>
    </source>
</evidence>
<evidence type="ECO:0000256" key="6">
    <source>
        <dbReference type="ARBA" id="ARBA00023180"/>
    </source>
</evidence>